<protein>
    <submittedName>
        <fullName evidence="1">Uncharacterized protein</fullName>
    </submittedName>
</protein>
<accession>A0ACB7ZYL5</accession>
<dbReference type="Proteomes" id="UP000790377">
    <property type="component" value="Unassembled WGS sequence"/>
</dbReference>
<evidence type="ECO:0000313" key="1">
    <source>
        <dbReference type="EMBL" id="KAH7905782.1"/>
    </source>
</evidence>
<organism evidence="1 2">
    <name type="scientific">Hygrophoropsis aurantiaca</name>
    <dbReference type="NCBI Taxonomy" id="72124"/>
    <lineage>
        <taxon>Eukaryota</taxon>
        <taxon>Fungi</taxon>
        <taxon>Dikarya</taxon>
        <taxon>Basidiomycota</taxon>
        <taxon>Agaricomycotina</taxon>
        <taxon>Agaricomycetes</taxon>
        <taxon>Agaricomycetidae</taxon>
        <taxon>Boletales</taxon>
        <taxon>Coniophorineae</taxon>
        <taxon>Hygrophoropsidaceae</taxon>
        <taxon>Hygrophoropsis</taxon>
    </lineage>
</organism>
<reference evidence="1" key="1">
    <citation type="journal article" date="2021" name="New Phytol.">
        <title>Evolutionary innovations through gain and loss of genes in the ectomycorrhizal Boletales.</title>
        <authorList>
            <person name="Wu G."/>
            <person name="Miyauchi S."/>
            <person name="Morin E."/>
            <person name="Kuo A."/>
            <person name="Drula E."/>
            <person name="Varga T."/>
            <person name="Kohler A."/>
            <person name="Feng B."/>
            <person name="Cao Y."/>
            <person name="Lipzen A."/>
            <person name="Daum C."/>
            <person name="Hundley H."/>
            <person name="Pangilinan J."/>
            <person name="Johnson J."/>
            <person name="Barry K."/>
            <person name="LaButti K."/>
            <person name="Ng V."/>
            <person name="Ahrendt S."/>
            <person name="Min B."/>
            <person name="Choi I.G."/>
            <person name="Park H."/>
            <person name="Plett J.M."/>
            <person name="Magnuson J."/>
            <person name="Spatafora J.W."/>
            <person name="Nagy L.G."/>
            <person name="Henrissat B."/>
            <person name="Grigoriev I.V."/>
            <person name="Yang Z.L."/>
            <person name="Xu J."/>
            <person name="Martin F.M."/>
        </authorList>
    </citation>
    <scope>NUCLEOTIDE SEQUENCE</scope>
    <source>
        <strain evidence="1">ATCC 28755</strain>
    </source>
</reference>
<keyword evidence="2" id="KW-1185">Reference proteome</keyword>
<proteinExistence type="predicted"/>
<name>A0ACB7ZYL5_9AGAM</name>
<comment type="caution">
    <text evidence="1">The sequence shown here is derived from an EMBL/GenBank/DDBJ whole genome shotgun (WGS) entry which is preliminary data.</text>
</comment>
<sequence>MTAPLLHLLVPAFRSYTASLTRRNRRSKKAVDGDTNIMIPDAELDGMSPAPPAFDRDAVKAGSKKGKAKVVSRKKQGSPPQAQPDPLVHRPQFLYYPSHMGPATHAQFNPYLAHASPYHQHASYYAPQSHPYQYGGSQPGYYPAAPHDPTPHPYSYNTATFYQSGQDDRGAGFDLVHHPFVHLTAWAAIASSIDTDVEDTDDPSTTNDPPGSPRRAESLTPPGSPALQPTTGTRRPCSESDALEAQQEAKRLKKYAGQVCKGLDLDQGALDTFSTLPISKMLISIQATLMAMRGAAKVSAAREFLDSPKFTRGMKDRLRVVIMSPNLTYYIIELAQRVYEYIKKNPHWFKIPEEVFQDPEMSAEVYQFVVDNLTVQRGVAKQKLLNSLTSKANIGAVARSLASPSHELTTAHWRVTLSNFITVVADCAKRSTAQKERSAPSVEEPELAEAPVLPSDATPRQIAAAEKAKKDAERIWVMDEYWQYVDCLLGDLREEARATAKVPGFFTACLQNDLKLYSVGTSSLPAVLENVTVNWQRAIQEGLVW</sequence>
<evidence type="ECO:0000313" key="2">
    <source>
        <dbReference type="Proteomes" id="UP000790377"/>
    </source>
</evidence>
<gene>
    <name evidence="1" type="ORF">BJ138DRAFT_1105706</name>
</gene>
<dbReference type="EMBL" id="MU268124">
    <property type="protein sequence ID" value="KAH7905782.1"/>
    <property type="molecule type" value="Genomic_DNA"/>
</dbReference>